<dbReference type="Pfam" id="PF00512">
    <property type="entry name" value="HisKA"/>
    <property type="match status" value="1"/>
</dbReference>
<dbReference type="PANTHER" id="PTHR43547">
    <property type="entry name" value="TWO-COMPONENT HISTIDINE KINASE"/>
    <property type="match status" value="1"/>
</dbReference>
<dbReference type="PANTHER" id="PTHR43547:SF2">
    <property type="entry name" value="HYBRID SIGNAL TRANSDUCTION HISTIDINE KINASE C"/>
    <property type="match status" value="1"/>
</dbReference>
<name>A0ABY2BAC0_9ACTN</name>
<organism evidence="8 9">
    <name type="scientific">Kribbella orskensis</name>
    <dbReference type="NCBI Taxonomy" id="2512216"/>
    <lineage>
        <taxon>Bacteria</taxon>
        <taxon>Bacillati</taxon>
        <taxon>Actinomycetota</taxon>
        <taxon>Actinomycetes</taxon>
        <taxon>Propionibacteriales</taxon>
        <taxon>Kribbellaceae</taxon>
        <taxon>Kribbella</taxon>
    </lineage>
</organism>
<keyword evidence="4" id="KW-0597">Phosphoprotein</keyword>
<dbReference type="PROSITE" id="PS50109">
    <property type="entry name" value="HIS_KIN"/>
    <property type="match status" value="1"/>
</dbReference>
<dbReference type="EMBL" id="SLWM01000023">
    <property type="protein sequence ID" value="TCO13258.1"/>
    <property type="molecule type" value="Genomic_DNA"/>
</dbReference>
<gene>
    <name evidence="8" type="ORF">EV644_12390</name>
</gene>
<evidence type="ECO:0000256" key="6">
    <source>
        <dbReference type="ARBA" id="ARBA00023012"/>
    </source>
</evidence>
<reference evidence="8 9" key="1">
    <citation type="journal article" date="2015" name="Stand. Genomic Sci.">
        <title>Genomic Encyclopedia of Bacterial and Archaeal Type Strains, Phase III: the genomes of soil and plant-associated and newly described type strains.</title>
        <authorList>
            <person name="Whitman W.B."/>
            <person name="Woyke T."/>
            <person name="Klenk H.P."/>
            <person name="Zhou Y."/>
            <person name="Lilburn T.G."/>
            <person name="Beck B.J."/>
            <person name="De Vos P."/>
            <person name="Vandamme P."/>
            <person name="Eisen J.A."/>
            <person name="Garrity G."/>
            <person name="Hugenholtz P."/>
            <person name="Kyrpides N.C."/>
        </authorList>
    </citation>
    <scope>NUCLEOTIDE SEQUENCE [LARGE SCALE GENOMIC DNA]</scope>
    <source>
        <strain evidence="8 9">VKM Ac-2538</strain>
    </source>
</reference>
<keyword evidence="6" id="KW-0902">Two-component regulatory system</keyword>
<proteinExistence type="predicted"/>
<evidence type="ECO:0000256" key="1">
    <source>
        <dbReference type="ARBA" id="ARBA00000085"/>
    </source>
</evidence>
<dbReference type="InterPro" id="IPR036097">
    <property type="entry name" value="HisK_dim/P_sf"/>
</dbReference>
<dbReference type="SMART" id="SM00387">
    <property type="entry name" value="HATPase_c"/>
    <property type="match status" value="1"/>
</dbReference>
<dbReference type="SMART" id="SM00388">
    <property type="entry name" value="HisKA"/>
    <property type="match status" value="1"/>
</dbReference>
<comment type="caution">
    <text evidence="8">The sequence shown here is derived from an EMBL/GenBank/DDBJ whole genome shotgun (WGS) entry which is preliminary data.</text>
</comment>
<comment type="subcellular location">
    <subcellularLocation>
        <location evidence="2">Cell membrane</location>
    </subcellularLocation>
</comment>
<dbReference type="Gene3D" id="1.10.287.130">
    <property type="match status" value="1"/>
</dbReference>
<dbReference type="CDD" id="cd00075">
    <property type="entry name" value="HATPase"/>
    <property type="match status" value="1"/>
</dbReference>
<dbReference type="SUPFAM" id="SSF55874">
    <property type="entry name" value="ATPase domain of HSP90 chaperone/DNA topoisomerase II/histidine kinase"/>
    <property type="match status" value="1"/>
</dbReference>
<protein>
    <recommendedName>
        <fullName evidence="3">histidine kinase</fullName>
        <ecNumber evidence="3">2.7.13.3</ecNumber>
    </recommendedName>
</protein>
<dbReference type="CDD" id="cd00082">
    <property type="entry name" value="HisKA"/>
    <property type="match status" value="1"/>
</dbReference>
<evidence type="ECO:0000256" key="2">
    <source>
        <dbReference type="ARBA" id="ARBA00004236"/>
    </source>
</evidence>
<sequence>MSALVRSANRTAVNLEQYVAADARFAADISHELRTPLMTMLNSMELIHNHRDELPAAVREPVELLGEDLERFRRLVVDLLEISRDDEGDEGSRETVRIADLIRAAADAAAGRPVTEVASDAAVLSLKADKRRLERVVANLVENAEGHGGGCERVSVAAGGLGAIIQFDDAGPGVPIADRDRIFERFRRGGSGGRPAQDRGIGLGLSIVARHVAWHNGTIRVEDRPGGGARFVLELPA</sequence>
<keyword evidence="5" id="KW-0418">Kinase</keyword>
<evidence type="ECO:0000256" key="4">
    <source>
        <dbReference type="ARBA" id="ARBA00022553"/>
    </source>
</evidence>
<comment type="catalytic activity">
    <reaction evidence="1">
        <text>ATP + protein L-histidine = ADP + protein N-phospho-L-histidine.</text>
        <dbReference type="EC" id="2.7.13.3"/>
    </reaction>
</comment>
<dbReference type="RefSeq" id="WP_132194875.1">
    <property type="nucleotide sequence ID" value="NZ_SLWM01000023.1"/>
</dbReference>
<accession>A0ABY2BAC0</accession>
<feature type="domain" description="Histidine kinase" evidence="7">
    <location>
        <begin position="28"/>
        <end position="237"/>
    </location>
</feature>
<dbReference type="InterPro" id="IPR003594">
    <property type="entry name" value="HATPase_dom"/>
</dbReference>
<keyword evidence="5" id="KW-0808">Transferase</keyword>
<dbReference type="Pfam" id="PF02518">
    <property type="entry name" value="HATPase_c"/>
    <property type="match status" value="1"/>
</dbReference>
<dbReference type="Proteomes" id="UP000295818">
    <property type="component" value="Unassembled WGS sequence"/>
</dbReference>
<evidence type="ECO:0000256" key="5">
    <source>
        <dbReference type="ARBA" id="ARBA00022777"/>
    </source>
</evidence>
<dbReference type="SUPFAM" id="SSF47384">
    <property type="entry name" value="Homodimeric domain of signal transducing histidine kinase"/>
    <property type="match status" value="1"/>
</dbReference>
<dbReference type="InterPro" id="IPR005467">
    <property type="entry name" value="His_kinase_dom"/>
</dbReference>
<evidence type="ECO:0000256" key="3">
    <source>
        <dbReference type="ARBA" id="ARBA00012438"/>
    </source>
</evidence>
<evidence type="ECO:0000313" key="8">
    <source>
        <dbReference type="EMBL" id="TCO13258.1"/>
    </source>
</evidence>
<evidence type="ECO:0000313" key="9">
    <source>
        <dbReference type="Proteomes" id="UP000295818"/>
    </source>
</evidence>
<dbReference type="PRINTS" id="PR00344">
    <property type="entry name" value="BCTRLSENSOR"/>
</dbReference>
<dbReference type="InterPro" id="IPR003661">
    <property type="entry name" value="HisK_dim/P_dom"/>
</dbReference>
<dbReference type="InterPro" id="IPR004358">
    <property type="entry name" value="Sig_transdc_His_kin-like_C"/>
</dbReference>
<evidence type="ECO:0000259" key="7">
    <source>
        <dbReference type="PROSITE" id="PS50109"/>
    </source>
</evidence>
<keyword evidence="9" id="KW-1185">Reference proteome</keyword>
<dbReference type="InterPro" id="IPR036890">
    <property type="entry name" value="HATPase_C_sf"/>
</dbReference>
<dbReference type="EC" id="2.7.13.3" evidence="3"/>
<dbReference type="Gene3D" id="3.30.565.10">
    <property type="entry name" value="Histidine kinase-like ATPase, C-terminal domain"/>
    <property type="match status" value="1"/>
</dbReference>